<dbReference type="PROSITE" id="PS51450">
    <property type="entry name" value="LRR"/>
    <property type="match status" value="1"/>
</dbReference>
<feature type="domain" description="Leucine-rich repeat-containing N-terminal plant-type" evidence="11">
    <location>
        <begin position="33"/>
        <end position="75"/>
    </location>
</feature>
<keyword evidence="13" id="KW-1185">Reference proteome</keyword>
<evidence type="ECO:0000313" key="12">
    <source>
        <dbReference type="EMBL" id="KAK9278553.1"/>
    </source>
</evidence>
<sequence length="758" mass="84030">MSVGETGSWHAALIVFLTLIAGIVIAVTGDSLETDKQVLLNLKSFLKDRNPVYHGQYIKWNQSFSPCEWAGILCNTNGTRVTGINLSYENISGELFNNFSALTELSYLDFSNNTINGEIPGDLSRCKNLKHLNLSHNIILGELNLSGLPNLEVLDLSINRISGDIQSSFPSICGKLIVANISANNFTGRIDTCFQKCSNLQYLDLSSNNFSGEIWVGFDRLREFSASENVLVGTVSPPMFTPNCNLQVLDLSENGFFGTFPAEISNCRNLLILNLWGNNFTGLIPADIGSISGLRDLFLGNNGFYREIPETLLNCTNLEFLDLSRNNFRGEIQPIFGKFLHVKFIVLHANSYTGGINSSGILRLPKISRLDLSYNNFSGPLPLEISQMQSLKFLILAYNQFTGNIPPEFGNLQGLQALDLSVNRLTGSIPSSFGNLRSLLWLMLADNLLSGEIPAEIGNCGSLLWLNLANNQFSGKIPHQITNIGKNATPTFELNKQNVGVIAGTGECLAMKRWIPADYPPFSFMYTLLTRKSCRSIWDRMLKGTGLSPMCVVGSTVRTYRISGYLQLSGNRFSGELPSQIGTMQDFTMLHLGVNAFNGKLPPGIGRMPLEVLNLTKNEFSGQIPIEFGDIECLRNLDLSYNNFSGAFPTSLNNLTQLSRFNISYNPYITGIIPWTGQLATFEKESYLGDPLLRLPSFIENSTDGFPGKKDPNDKPKRLKKMYAVMIFLALTLFFLVCGIVFLGREECRRRFKGTTLN</sequence>
<dbReference type="Pfam" id="PF00560">
    <property type="entry name" value="LRR_1"/>
    <property type="match status" value="9"/>
</dbReference>
<keyword evidence="3 9" id="KW-0812">Transmembrane</keyword>
<dbReference type="AlphaFoldDB" id="A0AAP0RJR7"/>
<gene>
    <name evidence="12" type="ORF">L1049_028124</name>
</gene>
<feature type="transmembrane region" description="Helical" evidence="9">
    <location>
        <begin position="722"/>
        <end position="743"/>
    </location>
</feature>
<dbReference type="Pfam" id="PF08263">
    <property type="entry name" value="LRRNT_2"/>
    <property type="match status" value="1"/>
</dbReference>
<keyword evidence="2" id="KW-0433">Leucine-rich repeat</keyword>
<dbReference type="Pfam" id="PF13855">
    <property type="entry name" value="LRR_8"/>
    <property type="match status" value="2"/>
</dbReference>
<dbReference type="Proteomes" id="UP001415857">
    <property type="component" value="Unassembled WGS sequence"/>
</dbReference>
<keyword evidence="7 9" id="KW-0472">Membrane</keyword>
<dbReference type="InterPro" id="IPR050647">
    <property type="entry name" value="Plant_LRR-RLKs"/>
</dbReference>
<dbReference type="GO" id="GO:0033612">
    <property type="term" value="F:receptor serine/threonine kinase binding"/>
    <property type="evidence" value="ECO:0007669"/>
    <property type="project" value="TreeGrafter"/>
</dbReference>
<dbReference type="InterPro" id="IPR003591">
    <property type="entry name" value="Leu-rich_rpt_typical-subtyp"/>
</dbReference>
<evidence type="ECO:0000256" key="6">
    <source>
        <dbReference type="ARBA" id="ARBA00022989"/>
    </source>
</evidence>
<evidence type="ECO:0000256" key="3">
    <source>
        <dbReference type="ARBA" id="ARBA00022692"/>
    </source>
</evidence>
<evidence type="ECO:0000256" key="5">
    <source>
        <dbReference type="ARBA" id="ARBA00022737"/>
    </source>
</evidence>
<keyword evidence="8" id="KW-0325">Glycoprotein</keyword>
<evidence type="ECO:0000259" key="11">
    <source>
        <dbReference type="Pfam" id="PF08263"/>
    </source>
</evidence>
<reference evidence="12 13" key="1">
    <citation type="journal article" date="2024" name="Plant J.">
        <title>Genome sequences and population genomics reveal climatic adaptation and genomic divergence between two closely related sweetgum species.</title>
        <authorList>
            <person name="Xu W.Q."/>
            <person name="Ren C.Q."/>
            <person name="Zhang X.Y."/>
            <person name="Comes H.P."/>
            <person name="Liu X.H."/>
            <person name="Li Y.G."/>
            <person name="Kettle C.J."/>
            <person name="Jalonen R."/>
            <person name="Gaisberger H."/>
            <person name="Ma Y.Z."/>
            <person name="Qiu Y.X."/>
        </authorList>
    </citation>
    <scope>NUCLEOTIDE SEQUENCE [LARGE SCALE GENOMIC DNA]</scope>
    <source>
        <strain evidence="12">Hangzhou</strain>
    </source>
</reference>
<keyword evidence="5" id="KW-0677">Repeat</keyword>
<comment type="subcellular location">
    <subcellularLocation>
        <location evidence="1">Membrane</location>
    </subcellularLocation>
</comment>
<dbReference type="FunFam" id="3.80.10.10:FF:000691">
    <property type="entry name" value="Putative LRR receptor-like serine/threonine-protein kinase"/>
    <property type="match status" value="1"/>
</dbReference>
<evidence type="ECO:0000256" key="1">
    <source>
        <dbReference type="ARBA" id="ARBA00004370"/>
    </source>
</evidence>
<evidence type="ECO:0000256" key="8">
    <source>
        <dbReference type="ARBA" id="ARBA00023180"/>
    </source>
</evidence>
<dbReference type="EMBL" id="JBBPBK010000009">
    <property type="protein sequence ID" value="KAK9278553.1"/>
    <property type="molecule type" value="Genomic_DNA"/>
</dbReference>
<keyword evidence="4 10" id="KW-0732">Signal</keyword>
<dbReference type="PANTHER" id="PTHR48056">
    <property type="entry name" value="LRR RECEPTOR-LIKE SERINE/THREONINE-PROTEIN KINASE-RELATED"/>
    <property type="match status" value="1"/>
</dbReference>
<evidence type="ECO:0000256" key="4">
    <source>
        <dbReference type="ARBA" id="ARBA00022729"/>
    </source>
</evidence>
<dbReference type="InterPro" id="IPR013210">
    <property type="entry name" value="LRR_N_plant-typ"/>
</dbReference>
<dbReference type="PANTHER" id="PTHR48056:SF13">
    <property type="entry name" value="PROTEIN KINASE DOMAIN-CONTAINING PROTEIN"/>
    <property type="match status" value="1"/>
</dbReference>
<comment type="caution">
    <text evidence="12">The sequence shown here is derived from an EMBL/GenBank/DDBJ whole genome shotgun (WGS) entry which is preliminary data.</text>
</comment>
<dbReference type="FunFam" id="3.80.10.10:FF:000041">
    <property type="entry name" value="LRR receptor-like serine/threonine-protein kinase ERECTA"/>
    <property type="match status" value="1"/>
</dbReference>
<feature type="signal peptide" evidence="10">
    <location>
        <begin position="1"/>
        <end position="26"/>
    </location>
</feature>
<accession>A0AAP0RJR7</accession>
<dbReference type="SMART" id="SM00369">
    <property type="entry name" value="LRR_TYP"/>
    <property type="match status" value="6"/>
</dbReference>
<evidence type="ECO:0000256" key="10">
    <source>
        <dbReference type="SAM" id="SignalP"/>
    </source>
</evidence>
<dbReference type="InterPro" id="IPR032675">
    <property type="entry name" value="LRR_dom_sf"/>
</dbReference>
<keyword evidence="6 9" id="KW-1133">Transmembrane helix</keyword>
<dbReference type="GO" id="GO:0016020">
    <property type="term" value="C:membrane"/>
    <property type="evidence" value="ECO:0007669"/>
    <property type="project" value="UniProtKB-SubCell"/>
</dbReference>
<feature type="chain" id="PRO_5042961322" description="Leucine-rich repeat-containing N-terminal plant-type domain-containing protein" evidence="10">
    <location>
        <begin position="27"/>
        <end position="758"/>
    </location>
</feature>
<evidence type="ECO:0000256" key="2">
    <source>
        <dbReference type="ARBA" id="ARBA00022614"/>
    </source>
</evidence>
<dbReference type="Gene3D" id="3.80.10.10">
    <property type="entry name" value="Ribonuclease Inhibitor"/>
    <property type="match status" value="3"/>
</dbReference>
<protein>
    <recommendedName>
        <fullName evidence="11">Leucine-rich repeat-containing N-terminal plant-type domain-containing protein</fullName>
    </recommendedName>
</protein>
<evidence type="ECO:0000256" key="9">
    <source>
        <dbReference type="SAM" id="Phobius"/>
    </source>
</evidence>
<dbReference type="InterPro" id="IPR001611">
    <property type="entry name" value="Leu-rich_rpt"/>
</dbReference>
<evidence type="ECO:0000256" key="7">
    <source>
        <dbReference type="ARBA" id="ARBA00023136"/>
    </source>
</evidence>
<name>A0AAP0RJR7_LIQFO</name>
<organism evidence="12 13">
    <name type="scientific">Liquidambar formosana</name>
    <name type="common">Formosan gum</name>
    <dbReference type="NCBI Taxonomy" id="63359"/>
    <lineage>
        <taxon>Eukaryota</taxon>
        <taxon>Viridiplantae</taxon>
        <taxon>Streptophyta</taxon>
        <taxon>Embryophyta</taxon>
        <taxon>Tracheophyta</taxon>
        <taxon>Spermatophyta</taxon>
        <taxon>Magnoliopsida</taxon>
        <taxon>eudicotyledons</taxon>
        <taxon>Gunneridae</taxon>
        <taxon>Pentapetalae</taxon>
        <taxon>Saxifragales</taxon>
        <taxon>Altingiaceae</taxon>
        <taxon>Liquidambar</taxon>
    </lineage>
</organism>
<proteinExistence type="predicted"/>
<dbReference type="SUPFAM" id="SSF52058">
    <property type="entry name" value="L domain-like"/>
    <property type="match status" value="2"/>
</dbReference>
<evidence type="ECO:0000313" key="13">
    <source>
        <dbReference type="Proteomes" id="UP001415857"/>
    </source>
</evidence>